<keyword evidence="2" id="KW-1185">Reference proteome</keyword>
<dbReference type="InterPro" id="IPR032675">
    <property type="entry name" value="LRR_dom_sf"/>
</dbReference>
<dbReference type="AlphaFoldDB" id="A0A164MX36"/>
<protein>
    <recommendedName>
        <fullName evidence="3">F-box domain-containing protein</fullName>
    </recommendedName>
</protein>
<evidence type="ECO:0008006" key="3">
    <source>
        <dbReference type="Google" id="ProtNLM"/>
    </source>
</evidence>
<evidence type="ECO:0000313" key="1">
    <source>
        <dbReference type="EMBL" id="KZS87129.1"/>
    </source>
</evidence>
<evidence type="ECO:0000313" key="2">
    <source>
        <dbReference type="Proteomes" id="UP000076722"/>
    </source>
</evidence>
<reference evidence="1 2" key="1">
    <citation type="journal article" date="2016" name="Mol. Biol. Evol.">
        <title>Comparative Genomics of Early-Diverging Mushroom-Forming Fungi Provides Insights into the Origins of Lignocellulose Decay Capabilities.</title>
        <authorList>
            <person name="Nagy L.G."/>
            <person name="Riley R."/>
            <person name="Tritt A."/>
            <person name="Adam C."/>
            <person name="Daum C."/>
            <person name="Floudas D."/>
            <person name="Sun H."/>
            <person name="Yadav J.S."/>
            <person name="Pangilinan J."/>
            <person name="Larsson K.H."/>
            <person name="Matsuura K."/>
            <person name="Barry K."/>
            <person name="Labutti K."/>
            <person name="Kuo R."/>
            <person name="Ohm R.A."/>
            <person name="Bhattacharya S.S."/>
            <person name="Shirouzu T."/>
            <person name="Yoshinaga Y."/>
            <person name="Martin F.M."/>
            <person name="Grigoriev I.V."/>
            <person name="Hibbett D.S."/>
        </authorList>
    </citation>
    <scope>NUCLEOTIDE SEQUENCE [LARGE SCALE GENOMIC DNA]</scope>
    <source>
        <strain evidence="1 2">HHB9708</strain>
    </source>
</reference>
<dbReference type="OrthoDB" id="3172239at2759"/>
<organism evidence="1 2">
    <name type="scientific">Sistotremastrum niveocremeum HHB9708</name>
    <dbReference type="NCBI Taxonomy" id="1314777"/>
    <lineage>
        <taxon>Eukaryota</taxon>
        <taxon>Fungi</taxon>
        <taxon>Dikarya</taxon>
        <taxon>Basidiomycota</taxon>
        <taxon>Agaricomycotina</taxon>
        <taxon>Agaricomycetes</taxon>
        <taxon>Sistotremastrales</taxon>
        <taxon>Sistotremastraceae</taxon>
        <taxon>Sertulicium</taxon>
        <taxon>Sertulicium niveocremeum</taxon>
    </lineage>
</organism>
<proteinExistence type="predicted"/>
<sequence length="496" mass="56829">MSSKSRQTDLFSRQNSAVFPNELVLEILRWYSDFLKSEFFESTKEVSFKLRIKLLHVSHSWSAIALSIPELWRNIDLTWPPNVIDDFMTRGKNVPTSLELVSKAHGEVLHDIRGLIIAQHLDSLERLRLILPCGCIEPHLNIPAPRLKHLELACNTNKSRYNMYFESLFQNNAPSLESITLENIWPPQLMISSNVRHLKAFEVSWPSNTQLPIPCLPRFLTASPELEQISISTNTFPRSFYCPSAHQKGPITLADLRKLSISRVDVVLFGKLFRRLVLPNIETLALSWRSKGTNEDCEILNHLPSDVQELQARCRTLHVHVTCSELKIKLYREDGFPNNSTTPAIMFTSVPKSHNFSLQPFSHSLPFESITTLVLSARAKAKGQISHSNLNELLLKCHSVTKVKVAGSMAFTWWEVLTSSTLPSKLKHLELMDCASWLDEFGYAFFERLHRRDEGLQDLQNLDLENIPEGISEYLLCSVRKTVVVRKVKHTSRWRL</sequence>
<dbReference type="Gene3D" id="3.80.10.10">
    <property type="entry name" value="Ribonuclease Inhibitor"/>
    <property type="match status" value="1"/>
</dbReference>
<gene>
    <name evidence="1" type="ORF">SISNIDRAFT_498596</name>
</gene>
<dbReference type="EMBL" id="KV419456">
    <property type="protein sequence ID" value="KZS87129.1"/>
    <property type="molecule type" value="Genomic_DNA"/>
</dbReference>
<dbReference type="SUPFAM" id="SSF52047">
    <property type="entry name" value="RNI-like"/>
    <property type="match status" value="1"/>
</dbReference>
<accession>A0A164MX36</accession>
<dbReference type="Proteomes" id="UP000076722">
    <property type="component" value="Unassembled WGS sequence"/>
</dbReference>
<name>A0A164MX36_9AGAM</name>
<dbReference type="STRING" id="1314777.A0A164MX36"/>